<sequence length="190" mass="21645">MVVGLVSGFVFLYLYTRLFLSPLFLHVEKLMSDVGDEENLIDTGEIKEIAERLAEKSGSSFMRKTAETDRLTFEQTMQVLSALLYEKDGYKQVLEIGEKLKDTHASEMGSYWFLMAAANGQRFSSLLEAGTEQEKSTARQAVLDASRRAVMLDPQYRTYLAELTRERGKDDDLKAFSGDKEFLRIIRSRS</sequence>
<protein>
    <submittedName>
        <fullName evidence="2">Uncharacterized protein</fullName>
    </submittedName>
</protein>
<keyword evidence="3" id="KW-1185">Reference proteome</keyword>
<feature type="transmembrane region" description="Helical" evidence="1">
    <location>
        <begin position="6"/>
        <end position="25"/>
    </location>
</feature>
<evidence type="ECO:0000313" key="3">
    <source>
        <dbReference type="Proteomes" id="UP001549031"/>
    </source>
</evidence>
<organism evidence="2 3">
    <name type="scientific">Pseudorhizobium tarimense</name>
    <dbReference type="NCBI Taxonomy" id="1079109"/>
    <lineage>
        <taxon>Bacteria</taxon>
        <taxon>Pseudomonadati</taxon>
        <taxon>Pseudomonadota</taxon>
        <taxon>Alphaproteobacteria</taxon>
        <taxon>Hyphomicrobiales</taxon>
        <taxon>Rhizobiaceae</taxon>
        <taxon>Rhizobium/Agrobacterium group</taxon>
        <taxon>Pseudorhizobium</taxon>
    </lineage>
</organism>
<dbReference type="RefSeq" id="WP_247242851.1">
    <property type="nucleotide sequence ID" value="NZ_JALJRA010000003.1"/>
</dbReference>
<proteinExistence type="predicted"/>
<keyword evidence="1" id="KW-0812">Transmembrane</keyword>
<gene>
    <name evidence="2" type="ORF">ABID21_000989</name>
</gene>
<comment type="caution">
    <text evidence="2">The sequence shown here is derived from an EMBL/GenBank/DDBJ whole genome shotgun (WGS) entry which is preliminary data.</text>
</comment>
<dbReference type="Proteomes" id="UP001549031">
    <property type="component" value="Unassembled WGS sequence"/>
</dbReference>
<evidence type="ECO:0000313" key="2">
    <source>
        <dbReference type="EMBL" id="MET3584888.1"/>
    </source>
</evidence>
<evidence type="ECO:0000256" key="1">
    <source>
        <dbReference type="SAM" id="Phobius"/>
    </source>
</evidence>
<reference evidence="2 3" key="1">
    <citation type="submission" date="2024-06" db="EMBL/GenBank/DDBJ databases">
        <title>Genomic Encyclopedia of Type Strains, Phase IV (KMG-IV): sequencing the most valuable type-strain genomes for metagenomic binning, comparative biology and taxonomic classification.</title>
        <authorList>
            <person name="Goeker M."/>
        </authorList>
    </citation>
    <scope>NUCLEOTIDE SEQUENCE [LARGE SCALE GENOMIC DNA]</scope>
    <source>
        <strain evidence="2 3">DSM 105042</strain>
    </source>
</reference>
<name>A0ABV2H2X3_9HYPH</name>
<accession>A0ABV2H2X3</accession>
<keyword evidence="1" id="KW-1133">Transmembrane helix</keyword>
<keyword evidence="1" id="KW-0472">Membrane</keyword>
<dbReference type="EMBL" id="JBEPLJ010000003">
    <property type="protein sequence ID" value="MET3584888.1"/>
    <property type="molecule type" value="Genomic_DNA"/>
</dbReference>